<dbReference type="InterPro" id="IPR010499">
    <property type="entry name" value="AraC_E-bd"/>
</dbReference>
<protein>
    <submittedName>
        <fullName evidence="3">AraC family transcriptional regulator</fullName>
    </submittedName>
</protein>
<evidence type="ECO:0000313" key="5">
    <source>
        <dbReference type="Proteomes" id="UP000323393"/>
    </source>
</evidence>
<dbReference type="Proteomes" id="UP000323393">
    <property type="component" value="Unassembled WGS sequence"/>
</dbReference>
<reference evidence="3 5" key="2">
    <citation type="submission" date="2019-08" db="EMBL/GenBank/DDBJ databases">
        <title>Bacillus genomes from the desert of Cuatro Cienegas, Coahuila.</title>
        <authorList>
            <person name="Olmedo-Alvarez G."/>
        </authorList>
    </citation>
    <scope>NUCLEOTIDE SEQUENCE [LARGE SCALE GENOMIC DNA]</scope>
    <source>
        <strain evidence="3 5">CH88_3T</strain>
    </source>
</reference>
<feature type="domain" description="AraC effector-binding" evidence="1">
    <location>
        <begin position="9"/>
        <end position="157"/>
    </location>
</feature>
<keyword evidence="4" id="KW-1185">Reference proteome</keyword>
<dbReference type="EMBL" id="CP020880">
    <property type="protein sequence ID" value="ART76461.1"/>
    <property type="molecule type" value="Genomic_DNA"/>
</dbReference>
<dbReference type="Gene3D" id="3.20.80.10">
    <property type="entry name" value="Regulatory factor, effector binding domain"/>
    <property type="match status" value="1"/>
</dbReference>
<name>A0A1Y0CMF2_9BACI</name>
<dbReference type="Proteomes" id="UP000195573">
    <property type="component" value="Chromosome"/>
</dbReference>
<proteinExistence type="predicted"/>
<dbReference type="AlphaFoldDB" id="A0A1Y0CMF2"/>
<gene>
    <name evidence="2" type="ORF">B4U37_10590</name>
    <name evidence="3" type="ORF">FZC74_14985</name>
</gene>
<dbReference type="Pfam" id="PF06445">
    <property type="entry name" value="GyrI-like"/>
    <property type="match status" value="1"/>
</dbReference>
<accession>A0A1Y0CMF2</accession>
<organism evidence="3 5">
    <name type="scientific">Sutcliffiella horikoshii</name>
    <dbReference type="NCBI Taxonomy" id="79883"/>
    <lineage>
        <taxon>Bacteria</taxon>
        <taxon>Bacillati</taxon>
        <taxon>Bacillota</taxon>
        <taxon>Bacilli</taxon>
        <taxon>Bacillales</taxon>
        <taxon>Bacillaceae</taxon>
        <taxon>Sutcliffiella</taxon>
    </lineage>
</organism>
<dbReference type="SMART" id="SM00871">
    <property type="entry name" value="AraC_E_bind"/>
    <property type="match status" value="1"/>
</dbReference>
<dbReference type="EMBL" id="VTEU01000006">
    <property type="protein sequence ID" value="TYS57731.1"/>
    <property type="molecule type" value="Genomic_DNA"/>
</dbReference>
<dbReference type="KEGG" id="bhk:B4U37_10590"/>
<dbReference type="RefSeq" id="WP_088018186.1">
    <property type="nucleotide sequence ID" value="NZ_CP020880.1"/>
</dbReference>
<evidence type="ECO:0000313" key="4">
    <source>
        <dbReference type="Proteomes" id="UP000195573"/>
    </source>
</evidence>
<evidence type="ECO:0000259" key="1">
    <source>
        <dbReference type="SMART" id="SM00871"/>
    </source>
</evidence>
<dbReference type="InterPro" id="IPR011256">
    <property type="entry name" value="Reg_factor_effector_dom_sf"/>
</dbReference>
<sequence>MIQNSIATFKCEVVQRKLQLVGQCATGNFPKSFPEVAMNVQQEFENRRDEVRHAVNRDVIYSPYLANSLVATYFACVEVQEYQDIPKGMMALNIPLTTYAKISCSNKTVDIGYDRIFSWMKENGYSQESLEKAFPIEVFYFEDNVEEEIVELYIPIVE</sequence>
<reference evidence="2 4" key="1">
    <citation type="submission" date="2017-04" db="EMBL/GenBank/DDBJ databases">
        <title>Complete Genome Sequence of the Bacillus horikoshii 20a strain from Cuatro Cienegas, Coahuila, Mexico.</title>
        <authorList>
            <person name="Zarza E."/>
            <person name="Alcaraz L.D."/>
            <person name="Aguilar-Salinas B."/>
            <person name="Islas A."/>
            <person name="Olmedo-Alvarez G."/>
        </authorList>
    </citation>
    <scope>NUCLEOTIDE SEQUENCE [LARGE SCALE GENOMIC DNA]</scope>
    <source>
        <strain evidence="2 4">20a</strain>
    </source>
</reference>
<dbReference type="InterPro" id="IPR029442">
    <property type="entry name" value="GyrI-like"/>
</dbReference>
<evidence type="ECO:0000313" key="2">
    <source>
        <dbReference type="EMBL" id="ART76461.1"/>
    </source>
</evidence>
<dbReference type="SUPFAM" id="SSF55136">
    <property type="entry name" value="Probable bacterial effector-binding domain"/>
    <property type="match status" value="1"/>
</dbReference>
<dbReference type="GeneID" id="96738867"/>
<evidence type="ECO:0000313" key="3">
    <source>
        <dbReference type="EMBL" id="TYS57731.1"/>
    </source>
</evidence>